<comment type="caution">
    <text evidence="5">The sequence shown here is derived from an EMBL/GenBank/DDBJ whole genome shotgun (WGS) entry which is preliminary data.</text>
</comment>
<organism evidence="5">
    <name type="scientific">marine sediment metagenome</name>
    <dbReference type="NCBI Taxonomy" id="412755"/>
    <lineage>
        <taxon>unclassified sequences</taxon>
        <taxon>metagenomes</taxon>
        <taxon>ecological metagenomes</taxon>
    </lineage>
</organism>
<feature type="domain" description="Helicase ATP-binding" evidence="3">
    <location>
        <begin position="1"/>
        <end position="102"/>
    </location>
</feature>
<reference evidence="5" key="1">
    <citation type="journal article" date="2015" name="Nature">
        <title>Complex archaea that bridge the gap between prokaryotes and eukaryotes.</title>
        <authorList>
            <person name="Spang A."/>
            <person name="Saw J.H."/>
            <person name="Jorgensen S.L."/>
            <person name="Zaremba-Niedzwiedzka K."/>
            <person name="Martijn J."/>
            <person name="Lind A.E."/>
            <person name="van Eijk R."/>
            <person name="Schleper C."/>
            <person name="Guy L."/>
            <person name="Ettema T.J."/>
        </authorList>
    </citation>
    <scope>NUCLEOTIDE SEQUENCE</scope>
</reference>
<evidence type="ECO:0000256" key="1">
    <source>
        <dbReference type="ARBA" id="ARBA00022801"/>
    </source>
</evidence>
<dbReference type="AlphaFoldDB" id="A0A0F8WMY5"/>
<keyword evidence="2" id="KW-0067">ATP-binding</keyword>
<dbReference type="PANTHER" id="PTHR47964:SF1">
    <property type="entry name" value="ATP-DEPENDENT DNA HELICASE HOMOLOG RECG, CHLOROPLASTIC"/>
    <property type="match status" value="1"/>
</dbReference>
<keyword evidence="1" id="KW-0378">Hydrolase</keyword>
<protein>
    <recommendedName>
        <fullName evidence="6">Helicase C-terminal domain-containing protein</fullName>
    </recommendedName>
</protein>
<evidence type="ECO:0000313" key="5">
    <source>
        <dbReference type="EMBL" id="KKK58242.1"/>
    </source>
</evidence>
<dbReference type="InterPro" id="IPR047112">
    <property type="entry name" value="RecG/Mfd"/>
</dbReference>
<dbReference type="InterPro" id="IPR014001">
    <property type="entry name" value="Helicase_ATP-bd"/>
</dbReference>
<dbReference type="SUPFAM" id="SSF52540">
    <property type="entry name" value="P-loop containing nucleoside triphosphate hydrolases"/>
    <property type="match status" value="1"/>
</dbReference>
<feature type="domain" description="Helicase C-terminal" evidence="4">
    <location>
        <begin position="120"/>
        <end position="285"/>
    </location>
</feature>
<evidence type="ECO:0000256" key="2">
    <source>
        <dbReference type="ARBA" id="ARBA00022806"/>
    </source>
</evidence>
<dbReference type="PANTHER" id="PTHR47964">
    <property type="entry name" value="ATP-DEPENDENT DNA HELICASE HOMOLOG RECG, CHLOROPLASTIC"/>
    <property type="match status" value="1"/>
</dbReference>
<dbReference type="GO" id="GO:0016787">
    <property type="term" value="F:hydrolase activity"/>
    <property type="evidence" value="ECO:0007669"/>
    <property type="project" value="UniProtKB-KW"/>
</dbReference>
<dbReference type="EMBL" id="LAZR01064081">
    <property type="protein sequence ID" value="KKK58242.1"/>
    <property type="molecule type" value="Genomic_DNA"/>
</dbReference>
<dbReference type="Pfam" id="PF00271">
    <property type="entry name" value="Helicase_C"/>
    <property type="match status" value="1"/>
</dbReference>
<dbReference type="PROSITE" id="PS51192">
    <property type="entry name" value="HELICASE_ATP_BIND_1"/>
    <property type="match status" value="1"/>
</dbReference>
<keyword evidence="2" id="KW-0347">Helicase</keyword>
<dbReference type="SMART" id="SM00490">
    <property type="entry name" value="HELICc"/>
    <property type="match status" value="1"/>
</dbReference>
<dbReference type="Gene3D" id="3.40.50.300">
    <property type="entry name" value="P-loop containing nucleotide triphosphate hydrolases"/>
    <property type="match status" value="2"/>
</dbReference>
<dbReference type="InterPro" id="IPR027417">
    <property type="entry name" value="P-loop_NTPase"/>
</dbReference>
<gene>
    <name evidence="5" type="ORF">LCGC14_3046410</name>
</gene>
<dbReference type="InterPro" id="IPR001650">
    <property type="entry name" value="Helicase_C-like"/>
</dbReference>
<dbReference type="GO" id="GO:0003678">
    <property type="term" value="F:DNA helicase activity"/>
    <property type="evidence" value="ECO:0007669"/>
    <property type="project" value="TreeGrafter"/>
</dbReference>
<dbReference type="PROSITE" id="PS51194">
    <property type="entry name" value="HELICASE_CTER"/>
    <property type="match status" value="1"/>
</dbReference>
<feature type="non-terminal residue" evidence="5">
    <location>
        <position position="1"/>
    </location>
</feature>
<evidence type="ECO:0000259" key="4">
    <source>
        <dbReference type="PROSITE" id="PS51194"/>
    </source>
</evidence>
<dbReference type="GO" id="GO:0006281">
    <property type="term" value="P:DNA repair"/>
    <property type="evidence" value="ECO:0007669"/>
    <property type="project" value="InterPro"/>
</dbReference>
<name>A0A0F8WMY5_9ZZZZ</name>
<keyword evidence="2" id="KW-0547">Nucleotide-binding</keyword>
<accession>A0A0F8WMY5</accession>
<evidence type="ECO:0000259" key="3">
    <source>
        <dbReference type="PROSITE" id="PS51192"/>
    </source>
</evidence>
<proteinExistence type="predicted"/>
<evidence type="ECO:0008006" key="6">
    <source>
        <dbReference type="Google" id="ProtNLM"/>
    </source>
</evidence>
<sequence>TVILAEQHFHNLIDMGWDDVQLYTAGCEDRGTAITVGTHAILGDEQLLASAVFVTVDEFQRTGVSQRAIIQKSHPHFLLASATPLPRSMMISVLGGLSVSEIRQQPIQRGNVIVRWVLPQKRDGVYSIVERELNKGHQAFIIYPRIGDEEQEQSAVKGLREWSQRYDENDSEFDASDVALLTGKTSPEDKLDIFRQFKEGHIRILISTIIVEVGIDCKNATVAVVVGADKFGLAQLWQIRGRVCRSEDTSFLLLLAETSNETSIARLDTIERAKTGFEIAEHDLRLRGAGEVFSTRQTGLPDLRWCSLVDDYDLMIEAKETVQAGSVGSGVREMMELKYGKSLELGGVV</sequence>